<name>A0A9W9G4A3_9EURO</name>
<dbReference type="AlphaFoldDB" id="A0A9W9G4A3"/>
<proteinExistence type="predicted"/>
<reference evidence="2" key="2">
    <citation type="journal article" date="2023" name="IMA Fungus">
        <title>Comparative genomic study of the Penicillium genus elucidates a diverse pangenome and 15 lateral gene transfer events.</title>
        <authorList>
            <person name="Petersen C."/>
            <person name="Sorensen T."/>
            <person name="Nielsen M.R."/>
            <person name="Sondergaard T.E."/>
            <person name="Sorensen J.L."/>
            <person name="Fitzpatrick D.A."/>
            <person name="Frisvad J.C."/>
            <person name="Nielsen K.L."/>
        </authorList>
    </citation>
    <scope>NUCLEOTIDE SEQUENCE</scope>
    <source>
        <strain evidence="2">IBT 34128</strain>
    </source>
</reference>
<dbReference type="Proteomes" id="UP001141434">
    <property type="component" value="Unassembled WGS sequence"/>
</dbReference>
<dbReference type="InterPro" id="IPR000477">
    <property type="entry name" value="RT_dom"/>
</dbReference>
<dbReference type="RefSeq" id="XP_056515375.1">
    <property type="nucleotide sequence ID" value="XM_056652108.1"/>
</dbReference>
<dbReference type="PANTHER" id="PTHR33481:SF1">
    <property type="entry name" value="ENDONUCLEASE_EXONUCLEASE_PHOSPHATASE DOMAIN-CONTAINING PROTEIN-RELATED"/>
    <property type="match status" value="1"/>
</dbReference>
<evidence type="ECO:0000259" key="1">
    <source>
        <dbReference type="PROSITE" id="PS50878"/>
    </source>
</evidence>
<dbReference type="GeneID" id="81391276"/>
<evidence type="ECO:0000313" key="3">
    <source>
        <dbReference type="Proteomes" id="UP001141434"/>
    </source>
</evidence>
<dbReference type="InterPro" id="IPR043502">
    <property type="entry name" value="DNA/RNA_pol_sf"/>
</dbReference>
<dbReference type="Pfam" id="PF00078">
    <property type="entry name" value="RVT_1"/>
    <property type="match status" value="1"/>
</dbReference>
<keyword evidence="3" id="KW-1185">Reference proteome</keyword>
<dbReference type="OrthoDB" id="4368687at2759"/>
<reference evidence="2" key="1">
    <citation type="submission" date="2022-11" db="EMBL/GenBank/DDBJ databases">
        <authorList>
            <person name="Petersen C."/>
        </authorList>
    </citation>
    <scope>NUCLEOTIDE SEQUENCE</scope>
    <source>
        <strain evidence="2">IBT 34128</strain>
    </source>
</reference>
<gene>
    <name evidence="2" type="ORF">NUU61_001526</name>
</gene>
<sequence>MRPRDSWGCIPALKVGDREVTENQEKAQAFMDSFFPTMAPAQREHLAQPPAELPWQPISEAEVYRSLKAAKASTAPGEDGLPMLIWKRLWRHLGNLITRIFAASIDLGYHPQRWRSARIVVLRKPGKPDYSLPGAYRPISLLNTLSKLLEAVVARRLSYYAEHYGLLPDTQFGGRPGRTTEQALLLLANAIDRAWYGGRVVSLVAFDLKGAFNGVNKISLDARLQSKGIPAVARRWIASFMSGRQANIGFDDYLSEVAALDNAGLAQGSPLSPILFAFFNCDLVDQPVDFHGGASAFIDDYFRWRVGWSAEENLAKIQSEDIPRIEAWAQKTGSSFAAEKTELIHITRKRSEQCQGQILMNGNTITPSTTAKLLGVIFDHELRWKEHVQQVVKRATKVNIALGGLRQLRPEQMRQLYEACVVPVIDYASTVWHDPLRDKTHLRQLRTVQRTALIRVLSAFRTVATSTLEVEAHVLPTHLRLCHHGQNTITRLHTLPQKHPIWDTLLRAQRRRNNVRTRARFPLAETLKTMSPERLHELEMIDPTPLPPWRTEPFSKIEIEPDREIAMERAEQARSNSDIVIYSDTSGRQGHLGAAAVALDDSLETTEKIQIQVGPMEGWSVHAAELIGILYAINAINKIALQRRRSTDARVSGVL</sequence>
<protein>
    <recommendedName>
        <fullName evidence="1">Reverse transcriptase domain-containing protein</fullName>
    </recommendedName>
</protein>
<evidence type="ECO:0000313" key="2">
    <source>
        <dbReference type="EMBL" id="KAJ5111896.1"/>
    </source>
</evidence>
<dbReference type="PANTHER" id="PTHR33481">
    <property type="entry name" value="REVERSE TRANSCRIPTASE"/>
    <property type="match status" value="1"/>
</dbReference>
<dbReference type="CDD" id="cd01650">
    <property type="entry name" value="RT_nLTR_like"/>
    <property type="match status" value="1"/>
</dbReference>
<comment type="caution">
    <text evidence="2">The sequence shown here is derived from an EMBL/GenBank/DDBJ whole genome shotgun (WGS) entry which is preliminary data.</text>
</comment>
<dbReference type="SUPFAM" id="SSF56672">
    <property type="entry name" value="DNA/RNA polymerases"/>
    <property type="match status" value="1"/>
</dbReference>
<dbReference type="PROSITE" id="PS50878">
    <property type="entry name" value="RT_POL"/>
    <property type="match status" value="1"/>
</dbReference>
<accession>A0A9W9G4A3</accession>
<feature type="domain" description="Reverse transcriptase" evidence="1">
    <location>
        <begin position="103"/>
        <end position="378"/>
    </location>
</feature>
<dbReference type="EMBL" id="JAPMSZ010000002">
    <property type="protein sequence ID" value="KAJ5111896.1"/>
    <property type="molecule type" value="Genomic_DNA"/>
</dbReference>
<organism evidence="2 3">
    <name type="scientific">Penicillium alfredii</name>
    <dbReference type="NCBI Taxonomy" id="1506179"/>
    <lineage>
        <taxon>Eukaryota</taxon>
        <taxon>Fungi</taxon>
        <taxon>Dikarya</taxon>
        <taxon>Ascomycota</taxon>
        <taxon>Pezizomycotina</taxon>
        <taxon>Eurotiomycetes</taxon>
        <taxon>Eurotiomycetidae</taxon>
        <taxon>Eurotiales</taxon>
        <taxon>Aspergillaceae</taxon>
        <taxon>Penicillium</taxon>
    </lineage>
</organism>